<proteinExistence type="inferred from homology"/>
<dbReference type="GO" id="GO:0010181">
    <property type="term" value="F:FMN binding"/>
    <property type="evidence" value="ECO:0007669"/>
    <property type="project" value="InterPro"/>
</dbReference>
<evidence type="ECO:0000313" key="4">
    <source>
        <dbReference type="EMBL" id="GEE01640.1"/>
    </source>
</evidence>
<dbReference type="Proteomes" id="UP000444960">
    <property type="component" value="Unassembled WGS sequence"/>
</dbReference>
<dbReference type="GO" id="GO:0042602">
    <property type="term" value="F:riboflavin reductase (NADPH) activity"/>
    <property type="evidence" value="ECO:0007669"/>
    <property type="project" value="TreeGrafter"/>
</dbReference>
<dbReference type="SUPFAM" id="SSF50475">
    <property type="entry name" value="FMN-binding split barrel"/>
    <property type="match status" value="1"/>
</dbReference>
<evidence type="ECO:0000313" key="6">
    <source>
        <dbReference type="Proteomes" id="UP000444960"/>
    </source>
</evidence>
<evidence type="ECO:0000256" key="2">
    <source>
        <dbReference type="ARBA" id="ARBA00023002"/>
    </source>
</evidence>
<dbReference type="EMBL" id="BJOV01000004">
    <property type="protein sequence ID" value="GEE01796.1"/>
    <property type="molecule type" value="Genomic_DNA"/>
</dbReference>
<keyword evidence="2" id="KW-0560">Oxidoreductase</keyword>
<evidence type="ECO:0000256" key="1">
    <source>
        <dbReference type="ARBA" id="ARBA00008898"/>
    </source>
</evidence>
<reference evidence="4" key="2">
    <citation type="journal article" date="2020" name="Int. J. Syst. Evol. Microbiol.">
        <title>Gordonia crocea sp. nov. and Gordonia spumicola sp. nov. isolated from sludge of a wastewater treatment plant.</title>
        <authorList>
            <person name="Tamura T."/>
            <person name="Saito S."/>
            <person name="Hamada M."/>
            <person name="Kang Y."/>
            <person name="Hoshino Y."/>
            <person name="Gonoi T."/>
            <person name="Mikami Y."/>
            <person name="Yaguchi T."/>
        </authorList>
    </citation>
    <scope>NUCLEOTIDE SEQUENCE</scope>
    <source>
        <strain evidence="4">NBRC 107696</strain>
    </source>
</reference>
<dbReference type="InterPro" id="IPR012349">
    <property type="entry name" value="Split_barrel_FMN-bd"/>
</dbReference>
<dbReference type="Gene3D" id="2.30.110.10">
    <property type="entry name" value="Electron Transport, Fmn-binding Protein, Chain A"/>
    <property type="match status" value="1"/>
</dbReference>
<dbReference type="PANTHER" id="PTHR30466">
    <property type="entry name" value="FLAVIN REDUCTASE"/>
    <property type="match status" value="1"/>
</dbReference>
<protein>
    <recommendedName>
        <fullName evidence="3">Flavin reductase like domain-containing protein</fullName>
    </recommendedName>
</protein>
<name>A0A7I9V982_9ACTN</name>
<dbReference type="SMART" id="SM00903">
    <property type="entry name" value="Flavin_Reduct"/>
    <property type="match status" value="1"/>
</dbReference>
<dbReference type="OrthoDB" id="9792858at2"/>
<evidence type="ECO:0000259" key="3">
    <source>
        <dbReference type="SMART" id="SM00903"/>
    </source>
</evidence>
<dbReference type="Pfam" id="PF01613">
    <property type="entry name" value="Flavin_Reduct"/>
    <property type="match status" value="1"/>
</dbReference>
<accession>A0A7I9V982</accession>
<dbReference type="InterPro" id="IPR002563">
    <property type="entry name" value="Flavin_Rdtase-like_dom"/>
</dbReference>
<dbReference type="AlphaFoldDB" id="A0A7I9V982"/>
<sequence length="163" mass="17139">MIDQDVFKDIMAAAPGPTTIVTSTGTDGRHQGLTMTAVCSASLEPPLLLVCLDHGSNTLRAVRESGSFTVNYVARGNEDVAMRFAKKADDKFDGLKVAVAEDGIGGPVLVDTAAAHAMCRVEQLIEAGDHTVVVGAVVDGGASDQTHVLAYARRKFFTHDLIA</sequence>
<feature type="domain" description="Flavin reductase like" evidence="3">
    <location>
        <begin position="11"/>
        <end position="158"/>
    </location>
</feature>
<reference evidence="6" key="1">
    <citation type="submission" date="2019-06" db="EMBL/GenBank/DDBJ databases">
        <title>Gordonia isolated from sludge of a wastewater treatment plant.</title>
        <authorList>
            <person name="Tamura T."/>
            <person name="Aoyama K."/>
            <person name="Kang Y."/>
            <person name="Saito S."/>
            <person name="Akiyama N."/>
            <person name="Yazawa K."/>
            <person name="Gonoi T."/>
            <person name="Mikami Y."/>
        </authorList>
    </citation>
    <scope>NUCLEOTIDE SEQUENCE [LARGE SCALE GENOMIC DNA]</scope>
    <source>
        <strain evidence="6">NBRC 107696</strain>
    </source>
</reference>
<dbReference type="RefSeq" id="WP_161895408.1">
    <property type="nucleotide sequence ID" value="NZ_BJOV01000003.1"/>
</dbReference>
<dbReference type="EMBL" id="BJOV01000003">
    <property type="protein sequence ID" value="GEE01640.1"/>
    <property type="molecule type" value="Genomic_DNA"/>
</dbReference>
<gene>
    <name evidence="4" type="ORF">nbrc107696_20860</name>
    <name evidence="5" type="ORF">nbrc107696_22420</name>
</gene>
<evidence type="ECO:0000313" key="5">
    <source>
        <dbReference type="EMBL" id="GEE01796.1"/>
    </source>
</evidence>
<organism evidence="4 6">
    <name type="scientific">Gordonia spumicola</name>
    <dbReference type="NCBI Taxonomy" id="589161"/>
    <lineage>
        <taxon>Bacteria</taxon>
        <taxon>Bacillati</taxon>
        <taxon>Actinomycetota</taxon>
        <taxon>Actinomycetes</taxon>
        <taxon>Mycobacteriales</taxon>
        <taxon>Gordoniaceae</taxon>
        <taxon>Gordonia</taxon>
    </lineage>
</organism>
<comment type="similarity">
    <text evidence="1">Belongs to the non-flavoprotein flavin reductase family.</text>
</comment>
<comment type="caution">
    <text evidence="4">The sequence shown here is derived from an EMBL/GenBank/DDBJ whole genome shotgun (WGS) entry which is preliminary data.</text>
</comment>
<keyword evidence="6" id="KW-1185">Reference proteome</keyword>
<dbReference type="InterPro" id="IPR050268">
    <property type="entry name" value="NADH-dep_flavin_reductase"/>
</dbReference>
<dbReference type="PANTHER" id="PTHR30466:SF11">
    <property type="entry name" value="FLAVIN-DEPENDENT MONOOXYGENASE, REDUCTASE SUBUNIT HSAB"/>
    <property type="match status" value="1"/>
</dbReference>